<gene>
    <name evidence="2" type="ORF">D0812_05420</name>
</gene>
<feature type="transmembrane region" description="Helical" evidence="1">
    <location>
        <begin position="61"/>
        <end position="80"/>
    </location>
</feature>
<dbReference type="Proteomes" id="UP000272136">
    <property type="component" value="Chromosome 1"/>
</dbReference>
<feature type="transmembrane region" description="Helical" evidence="1">
    <location>
        <begin position="92"/>
        <end position="112"/>
    </location>
</feature>
<reference evidence="2 3" key="1">
    <citation type="submission" date="2018-10" db="EMBL/GenBank/DDBJ databases">
        <title>Whole Genome of Vibrio owensii strain 170502, isolated from Acute Hepatopancreatic Necrosis Disease (AHPND) shrimp.</title>
        <authorList>
            <person name="Yan M."/>
            <person name="Wang X."/>
            <person name="Wang Y."/>
        </authorList>
    </citation>
    <scope>NUCLEOTIDE SEQUENCE [LARGE SCALE GENOMIC DNA]</scope>
    <source>
        <strain evidence="2 3">1700302</strain>
    </source>
</reference>
<keyword evidence="1" id="KW-0812">Transmembrane</keyword>
<evidence type="ECO:0000313" key="2">
    <source>
        <dbReference type="EMBL" id="AYO13885.1"/>
    </source>
</evidence>
<sequence length="546" mass="62895">MCTRELLGMCFVPAGSSSDSIFGFSSFISALALLFVVYTITGERYKFRIAVAPISLYKTSFYIIPLIGIGVLISELWVNLGWLTPDFNLSQSMWQAIFAVLFLMIISLWAYFGFISPPKFGKNNYKQFMHQLYARILEGNADVLKEVASEITPSISRIVTCASGSKGECKDYAHDIILLIGNKRFCEVVAEYHPNLIIELYESMTAENIQTLPFRQFTKNTATAAILNSNSLLHHEGDGFSSGLIGYIKPLSISMFGDIEKLEALNRQFASPLDADLPLFDLKHEQFKVYCDSALTAIESYLDEGWWWRHSYAINNAFSKIKDNSTYLYEINSNPNNYYDLDCYKNFRVAVKFVTSVINLIENHPSVAVFTPHKLRKRKEERFQSIDLYDLVSELMFELTFAAACVSVDEDTCWSIQHNSCWSDFIGHRDSKASYYILKKYYRLIYDEIRRMEKLPNFKSARILGFCLNIFGVKIPTKDNYRKEYYSLRKVIIHWTIHNYENIRKEYTRVAKACLIGGITYEDKKLTKTYALGLRDEATKETLELK</sequence>
<organism evidence="2 3">
    <name type="scientific">Vibrio owensii</name>
    <dbReference type="NCBI Taxonomy" id="696485"/>
    <lineage>
        <taxon>Bacteria</taxon>
        <taxon>Pseudomonadati</taxon>
        <taxon>Pseudomonadota</taxon>
        <taxon>Gammaproteobacteria</taxon>
        <taxon>Vibrionales</taxon>
        <taxon>Vibrionaceae</taxon>
        <taxon>Vibrio</taxon>
    </lineage>
</organism>
<protein>
    <submittedName>
        <fullName evidence="2">Uncharacterized protein</fullName>
    </submittedName>
</protein>
<keyword evidence="3" id="KW-1185">Reference proteome</keyword>
<keyword evidence="1" id="KW-1133">Transmembrane helix</keyword>
<name>A0ABN5Q2L3_9VIBR</name>
<keyword evidence="1" id="KW-0472">Membrane</keyword>
<evidence type="ECO:0000313" key="3">
    <source>
        <dbReference type="Proteomes" id="UP000272136"/>
    </source>
</evidence>
<dbReference type="EMBL" id="CP033137">
    <property type="protein sequence ID" value="AYO13885.1"/>
    <property type="molecule type" value="Genomic_DNA"/>
</dbReference>
<evidence type="ECO:0000256" key="1">
    <source>
        <dbReference type="SAM" id="Phobius"/>
    </source>
</evidence>
<accession>A0ABN5Q2L3</accession>
<feature type="transmembrane region" description="Helical" evidence="1">
    <location>
        <begin position="20"/>
        <end position="40"/>
    </location>
</feature>
<proteinExistence type="predicted"/>
<dbReference type="RefSeq" id="WP_122044936.1">
    <property type="nucleotide sequence ID" value="NZ_CP033137.1"/>
</dbReference>